<accession>A0A0A9E1L3</accession>
<proteinExistence type="predicted"/>
<reference evidence="2" key="2">
    <citation type="journal article" date="2015" name="Data Brief">
        <title>Shoot transcriptome of the giant reed, Arundo donax.</title>
        <authorList>
            <person name="Barrero R.A."/>
            <person name="Guerrero F.D."/>
            <person name="Moolhuijzen P."/>
            <person name="Goolsby J.A."/>
            <person name="Tidwell J."/>
            <person name="Bellgard S.E."/>
            <person name="Bellgard M.I."/>
        </authorList>
    </citation>
    <scope>NUCLEOTIDE SEQUENCE</scope>
    <source>
        <tissue evidence="2">Shoot tissue taken approximately 20 cm above the soil surface</tissue>
    </source>
</reference>
<evidence type="ECO:0000313" key="2">
    <source>
        <dbReference type="EMBL" id="JAD89887.1"/>
    </source>
</evidence>
<keyword evidence="1" id="KW-0812">Transmembrane</keyword>
<reference evidence="2" key="1">
    <citation type="submission" date="2014-09" db="EMBL/GenBank/DDBJ databases">
        <authorList>
            <person name="Magalhaes I.L.F."/>
            <person name="Oliveira U."/>
            <person name="Santos F.R."/>
            <person name="Vidigal T.H.D.A."/>
            <person name="Brescovit A.D."/>
            <person name="Santos A.J."/>
        </authorList>
    </citation>
    <scope>NUCLEOTIDE SEQUENCE</scope>
    <source>
        <tissue evidence="2">Shoot tissue taken approximately 20 cm above the soil surface</tissue>
    </source>
</reference>
<dbReference type="EMBL" id="GBRH01208008">
    <property type="protein sequence ID" value="JAD89887.1"/>
    <property type="molecule type" value="Transcribed_RNA"/>
</dbReference>
<keyword evidence="1" id="KW-0472">Membrane</keyword>
<name>A0A0A9E1L3_ARUDO</name>
<evidence type="ECO:0000256" key="1">
    <source>
        <dbReference type="SAM" id="Phobius"/>
    </source>
</evidence>
<protein>
    <submittedName>
        <fullName evidence="2">Uncharacterized protein</fullName>
    </submittedName>
</protein>
<dbReference type="AlphaFoldDB" id="A0A0A9E1L3"/>
<keyword evidence="1" id="KW-1133">Transmembrane helix</keyword>
<organism evidence="2">
    <name type="scientific">Arundo donax</name>
    <name type="common">Giant reed</name>
    <name type="synonym">Donax arundinaceus</name>
    <dbReference type="NCBI Taxonomy" id="35708"/>
    <lineage>
        <taxon>Eukaryota</taxon>
        <taxon>Viridiplantae</taxon>
        <taxon>Streptophyta</taxon>
        <taxon>Embryophyta</taxon>
        <taxon>Tracheophyta</taxon>
        <taxon>Spermatophyta</taxon>
        <taxon>Magnoliopsida</taxon>
        <taxon>Liliopsida</taxon>
        <taxon>Poales</taxon>
        <taxon>Poaceae</taxon>
        <taxon>PACMAD clade</taxon>
        <taxon>Arundinoideae</taxon>
        <taxon>Arundineae</taxon>
        <taxon>Arundo</taxon>
    </lineage>
</organism>
<sequence>MIVVGLSYESNRIAIFFCSIGPYISLIYGYILLIVCSCTQLHFSPWNVLPARQPRCIKLLMNT</sequence>
<feature type="transmembrane region" description="Helical" evidence="1">
    <location>
        <begin position="13"/>
        <end position="35"/>
    </location>
</feature>